<protein>
    <submittedName>
        <fullName evidence="1">Uncharacterized protein</fullName>
    </submittedName>
</protein>
<proteinExistence type="predicted"/>
<dbReference type="Proteomes" id="UP000784294">
    <property type="component" value="Unassembled WGS sequence"/>
</dbReference>
<comment type="caution">
    <text evidence="1">The sequence shown here is derived from an EMBL/GenBank/DDBJ whole genome shotgun (WGS) entry which is preliminary data.</text>
</comment>
<evidence type="ECO:0000313" key="1">
    <source>
        <dbReference type="EMBL" id="VEL22910.1"/>
    </source>
</evidence>
<reference evidence="1" key="1">
    <citation type="submission" date="2018-11" db="EMBL/GenBank/DDBJ databases">
        <authorList>
            <consortium name="Pathogen Informatics"/>
        </authorList>
    </citation>
    <scope>NUCLEOTIDE SEQUENCE</scope>
</reference>
<name>A0A448WXU9_9PLAT</name>
<keyword evidence="2" id="KW-1185">Reference proteome</keyword>
<dbReference type="EMBL" id="CAAALY010059022">
    <property type="protein sequence ID" value="VEL22910.1"/>
    <property type="molecule type" value="Genomic_DNA"/>
</dbReference>
<organism evidence="1 2">
    <name type="scientific">Protopolystoma xenopodis</name>
    <dbReference type="NCBI Taxonomy" id="117903"/>
    <lineage>
        <taxon>Eukaryota</taxon>
        <taxon>Metazoa</taxon>
        <taxon>Spiralia</taxon>
        <taxon>Lophotrochozoa</taxon>
        <taxon>Platyhelminthes</taxon>
        <taxon>Monogenea</taxon>
        <taxon>Polyopisthocotylea</taxon>
        <taxon>Polystomatidea</taxon>
        <taxon>Polystomatidae</taxon>
        <taxon>Protopolystoma</taxon>
    </lineage>
</organism>
<evidence type="ECO:0000313" key="2">
    <source>
        <dbReference type="Proteomes" id="UP000784294"/>
    </source>
</evidence>
<gene>
    <name evidence="1" type="ORF">PXEA_LOCUS16350</name>
</gene>
<dbReference type="AlphaFoldDB" id="A0A448WXU9"/>
<accession>A0A448WXU9</accession>
<dbReference type="PROSITE" id="PS51257">
    <property type="entry name" value="PROKAR_LIPOPROTEIN"/>
    <property type="match status" value="1"/>
</dbReference>
<sequence length="67" mass="7372">MYWRMYWLALKPAGQQASPACPQGWAVGACLSRPQLIQQQIVAHKCAISLLQGKASKCGRSNCPVDR</sequence>